<keyword evidence="5" id="KW-0479">Metal-binding</keyword>
<keyword evidence="7" id="KW-0408">Iron</keyword>
<dbReference type="AlphaFoldDB" id="A0A193QJV7"/>
<evidence type="ECO:0000256" key="4">
    <source>
        <dbReference type="ARBA" id="ARBA00022617"/>
    </source>
</evidence>
<feature type="domain" description="Catalase core" evidence="9">
    <location>
        <begin position="2"/>
        <end position="52"/>
    </location>
</feature>
<dbReference type="SUPFAM" id="SSF56634">
    <property type="entry name" value="Heme-dependent catalase-like"/>
    <property type="match status" value="1"/>
</dbReference>
<evidence type="ECO:0000256" key="6">
    <source>
        <dbReference type="ARBA" id="ARBA00023002"/>
    </source>
</evidence>
<dbReference type="InterPro" id="IPR020835">
    <property type="entry name" value="Catalase_sf"/>
</dbReference>
<evidence type="ECO:0000256" key="8">
    <source>
        <dbReference type="ARBA" id="ARBA00023324"/>
    </source>
</evidence>
<keyword evidence="8" id="KW-0376">Hydrogen peroxide</keyword>
<dbReference type="InterPro" id="IPR011614">
    <property type="entry name" value="Catalase_core"/>
</dbReference>
<dbReference type="PANTHER" id="PTHR42821:SF1">
    <property type="entry name" value="CATALASE-B"/>
    <property type="match status" value="1"/>
</dbReference>
<dbReference type="Gene3D" id="2.40.180.10">
    <property type="entry name" value="Catalase core domain"/>
    <property type="match status" value="1"/>
</dbReference>
<gene>
    <name evidence="10" type="primary">katE_4</name>
    <name evidence="10" type="ORF">SGGMMB4_03184</name>
</gene>
<organism evidence="10 11">
    <name type="scientific">Sodalis glossinidius (strain morsitans)</name>
    <dbReference type="NCBI Taxonomy" id="343509"/>
    <lineage>
        <taxon>Bacteria</taxon>
        <taxon>Pseudomonadati</taxon>
        <taxon>Pseudomonadota</taxon>
        <taxon>Gammaproteobacteria</taxon>
        <taxon>Enterobacterales</taxon>
        <taxon>Bruguierivoracaceae</taxon>
        <taxon>Sodalis</taxon>
    </lineage>
</organism>
<dbReference type="PROSITE" id="PS51402">
    <property type="entry name" value="CATALASE_3"/>
    <property type="match status" value="1"/>
</dbReference>
<comment type="cofactor">
    <cofactor evidence="1">
        <name>heme</name>
        <dbReference type="ChEBI" id="CHEBI:30413"/>
    </cofactor>
</comment>
<protein>
    <recommendedName>
        <fullName evidence="2">catalase</fullName>
        <ecNumber evidence="2">1.11.1.6</ecNumber>
    </recommendedName>
</protein>
<dbReference type="InterPro" id="IPR018028">
    <property type="entry name" value="Catalase"/>
</dbReference>
<evidence type="ECO:0000256" key="7">
    <source>
        <dbReference type="ARBA" id="ARBA00023004"/>
    </source>
</evidence>
<sequence length="52" mass="5945">MGLQLIPEEDEEKFDFDLLDPTKLIPEALVPVEIVGKLTLNRNPDNFFAETE</sequence>
<evidence type="ECO:0000256" key="5">
    <source>
        <dbReference type="ARBA" id="ARBA00022723"/>
    </source>
</evidence>
<dbReference type="GO" id="GO:0046872">
    <property type="term" value="F:metal ion binding"/>
    <property type="evidence" value="ECO:0007669"/>
    <property type="project" value="UniProtKB-KW"/>
</dbReference>
<dbReference type="GO" id="GO:0005829">
    <property type="term" value="C:cytosol"/>
    <property type="evidence" value="ECO:0007669"/>
    <property type="project" value="TreeGrafter"/>
</dbReference>
<dbReference type="EC" id="1.11.1.6" evidence="2"/>
<keyword evidence="6" id="KW-0560">Oxidoreductase</keyword>
<dbReference type="GO" id="GO:0006979">
    <property type="term" value="P:response to oxidative stress"/>
    <property type="evidence" value="ECO:0007669"/>
    <property type="project" value="InterPro"/>
</dbReference>
<dbReference type="GO" id="GO:0042744">
    <property type="term" value="P:hydrogen peroxide catabolic process"/>
    <property type="evidence" value="ECO:0007669"/>
    <property type="project" value="UniProtKB-KW"/>
</dbReference>
<dbReference type="GO" id="GO:0020037">
    <property type="term" value="F:heme binding"/>
    <property type="evidence" value="ECO:0007669"/>
    <property type="project" value="InterPro"/>
</dbReference>
<evidence type="ECO:0000259" key="9">
    <source>
        <dbReference type="Pfam" id="PF00199"/>
    </source>
</evidence>
<dbReference type="Pfam" id="PF00199">
    <property type="entry name" value="Catalase"/>
    <property type="match status" value="1"/>
</dbReference>
<evidence type="ECO:0000313" key="11">
    <source>
        <dbReference type="Proteomes" id="UP000245838"/>
    </source>
</evidence>
<keyword evidence="3" id="KW-0575">Peroxidase</keyword>
<dbReference type="Proteomes" id="UP000245838">
    <property type="component" value="Chromosome sggmmb4_Chromosome"/>
</dbReference>
<accession>A0A193QJV7</accession>
<evidence type="ECO:0000256" key="1">
    <source>
        <dbReference type="ARBA" id="ARBA00001971"/>
    </source>
</evidence>
<dbReference type="EMBL" id="LN854557">
    <property type="protein sequence ID" value="CRL45451.1"/>
    <property type="molecule type" value="Genomic_DNA"/>
</dbReference>
<evidence type="ECO:0000256" key="3">
    <source>
        <dbReference type="ARBA" id="ARBA00022559"/>
    </source>
</evidence>
<evidence type="ECO:0000256" key="2">
    <source>
        <dbReference type="ARBA" id="ARBA00012314"/>
    </source>
</evidence>
<reference evidence="10 11" key="1">
    <citation type="submission" date="2015-05" db="EMBL/GenBank/DDBJ databases">
        <authorList>
            <person name="Goodhead I."/>
        </authorList>
    </citation>
    <scope>NUCLEOTIDE SEQUENCE [LARGE SCALE GENOMIC DNA]</scope>
    <source>
        <strain evidence="11">morsitans</strain>
    </source>
</reference>
<dbReference type="InterPro" id="IPR024712">
    <property type="entry name" value="Catalase_clade2"/>
</dbReference>
<name>A0A193QJV7_SODGM</name>
<evidence type="ECO:0000313" key="10">
    <source>
        <dbReference type="EMBL" id="CRL45451.1"/>
    </source>
</evidence>
<keyword evidence="4" id="KW-0349">Heme</keyword>
<dbReference type="PANTHER" id="PTHR42821">
    <property type="entry name" value="CATALASE"/>
    <property type="match status" value="1"/>
</dbReference>
<dbReference type="GO" id="GO:0004096">
    <property type="term" value="F:catalase activity"/>
    <property type="evidence" value="ECO:0007669"/>
    <property type="project" value="UniProtKB-EC"/>
</dbReference>
<proteinExistence type="predicted"/>